<dbReference type="SMART" id="SM00490">
    <property type="entry name" value="HELICc"/>
    <property type="match status" value="1"/>
</dbReference>
<dbReference type="GO" id="GO:0003724">
    <property type="term" value="F:RNA helicase activity"/>
    <property type="evidence" value="ECO:0007669"/>
    <property type="project" value="InterPro"/>
</dbReference>
<feature type="domain" description="DEAD-box RNA helicase Q" evidence="10">
    <location>
        <begin position="8"/>
        <end position="36"/>
    </location>
</feature>
<dbReference type="PANTHER" id="PTHR47959:SF1">
    <property type="entry name" value="ATP-DEPENDENT RNA HELICASE DBPA"/>
    <property type="match status" value="1"/>
</dbReference>
<dbReference type="RefSeq" id="WP_092047419.1">
    <property type="nucleotide sequence ID" value="NZ_FOQD01000001.1"/>
</dbReference>
<evidence type="ECO:0000256" key="2">
    <source>
        <dbReference type="ARBA" id="ARBA00022801"/>
    </source>
</evidence>
<dbReference type="CDD" id="cd18787">
    <property type="entry name" value="SF2_C_DEAD"/>
    <property type="match status" value="1"/>
</dbReference>
<protein>
    <submittedName>
        <fullName evidence="11">ATP-dependent RNA helicase DeaD</fullName>
    </submittedName>
</protein>
<dbReference type="GO" id="GO:0003676">
    <property type="term" value="F:nucleic acid binding"/>
    <property type="evidence" value="ECO:0007669"/>
    <property type="project" value="InterPro"/>
</dbReference>
<keyword evidence="3 7" id="KW-0347">Helicase</keyword>
<evidence type="ECO:0000256" key="1">
    <source>
        <dbReference type="ARBA" id="ARBA00022741"/>
    </source>
</evidence>
<evidence type="ECO:0000256" key="4">
    <source>
        <dbReference type="ARBA" id="ARBA00022840"/>
    </source>
</evidence>
<dbReference type="PROSITE" id="PS51192">
    <property type="entry name" value="HELICASE_ATP_BIND_1"/>
    <property type="match status" value="1"/>
</dbReference>
<keyword evidence="4 7" id="KW-0067">ATP-binding</keyword>
<dbReference type="PROSITE" id="PS51194">
    <property type="entry name" value="HELICASE_CTER"/>
    <property type="match status" value="1"/>
</dbReference>
<dbReference type="GO" id="GO:0016787">
    <property type="term" value="F:hydrolase activity"/>
    <property type="evidence" value="ECO:0007669"/>
    <property type="project" value="UniProtKB-KW"/>
</dbReference>
<dbReference type="InterPro" id="IPR000629">
    <property type="entry name" value="RNA-helicase_DEAD-box_CS"/>
</dbReference>
<comment type="similarity">
    <text evidence="5 7">Belongs to the DEAD box helicase family.</text>
</comment>
<dbReference type="InterPro" id="IPR027417">
    <property type="entry name" value="P-loop_NTPase"/>
</dbReference>
<feature type="short sequence motif" description="Q motif" evidence="6">
    <location>
        <begin position="8"/>
        <end position="36"/>
    </location>
</feature>
<dbReference type="Gene3D" id="3.40.50.300">
    <property type="entry name" value="P-loop containing nucleotide triphosphate hydrolases"/>
    <property type="match status" value="2"/>
</dbReference>
<proteinExistence type="inferred from homology"/>
<dbReference type="InterPro" id="IPR011545">
    <property type="entry name" value="DEAD/DEAH_box_helicase_dom"/>
</dbReference>
<dbReference type="SMART" id="SM00487">
    <property type="entry name" value="DEXDc"/>
    <property type="match status" value="1"/>
</dbReference>
<dbReference type="SUPFAM" id="SSF52540">
    <property type="entry name" value="P-loop containing nucleoside triphosphate hydrolases"/>
    <property type="match status" value="1"/>
</dbReference>
<keyword evidence="12" id="KW-1185">Reference proteome</keyword>
<evidence type="ECO:0000256" key="5">
    <source>
        <dbReference type="ARBA" id="ARBA00038437"/>
    </source>
</evidence>
<dbReference type="GO" id="GO:0005829">
    <property type="term" value="C:cytosol"/>
    <property type="evidence" value="ECO:0007669"/>
    <property type="project" value="TreeGrafter"/>
</dbReference>
<dbReference type="InterPro" id="IPR044742">
    <property type="entry name" value="DEAD/DEAH_RhlB"/>
</dbReference>
<reference evidence="12" key="1">
    <citation type="submission" date="2016-10" db="EMBL/GenBank/DDBJ databases">
        <authorList>
            <person name="Varghese N."/>
            <person name="Submissions S."/>
        </authorList>
    </citation>
    <scope>NUCLEOTIDE SEQUENCE [LARGE SCALE GENOMIC DNA]</scope>
    <source>
        <strain evidence="12">DSM 26348</strain>
    </source>
</reference>
<dbReference type="PROSITE" id="PS51195">
    <property type="entry name" value="Q_MOTIF"/>
    <property type="match status" value="1"/>
</dbReference>
<keyword evidence="1 7" id="KW-0547">Nucleotide-binding</keyword>
<dbReference type="Pfam" id="PF00271">
    <property type="entry name" value="Helicase_C"/>
    <property type="match status" value="1"/>
</dbReference>
<keyword evidence="2 7" id="KW-0378">Hydrolase</keyword>
<evidence type="ECO:0000256" key="3">
    <source>
        <dbReference type="ARBA" id="ARBA00022806"/>
    </source>
</evidence>
<accession>A0A1I3BD08</accession>
<dbReference type="InterPro" id="IPR014001">
    <property type="entry name" value="Helicase_ATP-bd"/>
</dbReference>
<evidence type="ECO:0000313" key="12">
    <source>
        <dbReference type="Proteomes" id="UP000199518"/>
    </source>
</evidence>
<dbReference type="EMBL" id="FOQD01000001">
    <property type="protein sequence ID" value="SFH60183.1"/>
    <property type="molecule type" value="Genomic_DNA"/>
</dbReference>
<evidence type="ECO:0000313" key="11">
    <source>
        <dbReference type="EMBL" id="SFH60183.1"/>
    </source>
</evidence>
<dbReference type="OrthoDB" id="9805696at2"/>
<dbReference type="GO" id="GO:0005524">
    <property type="term" value="F:ATP binding"/>
    <property type="evidence" value="ECO:0007669"/>
    <property type="project" value="UniProtKB-KW"/>
</dbReference>
<gene>
    <name evidence="11" type="ORF">SAMN05421753_101386</name>
</gene>
<evidence type="ECO:0000259" key="8">
    <source>
        <dbReference type="PROSITE" id="PS51192"/>
    </source>
</evidence>
<dbReference type="InterPro" id="IPR001650">
    <property type="entry name" value="Helicase_C-like"/>
</dbReference>
<sequence length="414" mass="46747">MEKSESPQTFADLGLEPRIVKVLEQIGFTAPTPIQAGLIPVALRGLDCIGQARTGTGKTASFVLPIAQGLDMSLETVQALILCPTRELSEQVDNEFKLLSTGLKIDTVLVVGGRPVGPQIRGLQQCANVVIGTPGRVIDLIQRKALDLKHVRYVVLDEADRMLDIGFRKDIERILSVCSEKHQTMLLSATLDEPVEKLARKFMHNPRRIDLSEDSVVVETIQQYFCTVEERKKFPLLVRVLLKERPAQAIVFCRTKRRAQQLYERLSKRLPEVTAIHGDLQQRQRDKVIKRLREGQARLVLATDIVGRGIDISGISHIINYDIPESCDDYIHRVGRTGRLSSNSEGRAVTFVTPEQGGELTRIEMRINTLLEEYPLDNPDAFESREVQVVEEIEVFETKRTEDSEWDEIFTELT</sequence>
<organism evidence="11 12">
    <name type="scientific">Planctomicrobium piriforme</name>
    <dbReference type="NCBI Taxonomy" id="1576369"/>
    <lineage>
        <taxon>Bacteria</taxon>
        <taxon>Pseudomonadati</taxon>
        <taxon>Planctomycetota</taxon>
        <taxon>Planctomycetia</taxon>
        <taxon>Planctomycetales</taxon>
        <taxon>Planctomycetaceae</taxon>
        <taxon>Planctomicrobium</taxon>
    </lineage>
</organism>
<feature type="domain" description="Helicase C-terminal" evidence="9">
    <location>
        <begin position="220"/>
        <end position="382"/>
    </location>
</feature>
<dbReference type="PANTHER" id="PTHR47959">
    <property type="entry name" value="ATP-DEPENDENT RNA HELICASE RHLE-RELATED"/>
    <property type="match status" value="1"/>
</dbReference>
<dbReference type="STRING" id="1576369.SAMN05421753_101386"/>
<dbReference type="PROSITE" id="PS00039">
    <property type="entry name" value="DEAD_ATP_HELICASE"/>
    <property type="match status" value="1"/>
</dbReference>
<dbReference type="InterPro" id="IPR050079">
    <property type="entry name" value="DEAD_box_RNA_helicase"/>
</dbReference>
<evidence type="ECO:0000256" key="6">
    <source>
        <dbReference type="PROSITE-ProRule" id="PRU00552"/>
    </source>
</evidence>
<dbReference type="Proteomes" id="UP000199518">
    <property type="component" value="Unassembled WGS sequence"/>
</dbReference>
<dbReference type="InterPro" id="IPR014014">
    <property type="entry name" value="RNA_helicase_DEAD_Q_motif"/>
</dbReference>
<dbReference type="Pfam" id="PF00270">
    <property type="entry name" value="DEAD"/>
    <property type="match status" value="1"/>
</dbReference>
<dbReference type="CDD" id="cd00268">
    <property type="entry name" value="DEADc"/>
    <property type="match status" value="1"/>
</dbReference>
<feature type="domain" description="Helicase ATP-binding" evidence="8">
    <location>
        <begin position="39"/>
        <end position="209"/>
    </location>
</feature>
<evidence type="ECO:0000256" key="7">
    <source>
        <dbReference type="RuleBase" id="RU000492"/>
    </source>
</evidence>
<dbReference type="AlphaFoldDB" id="A0A1I3BD08"/>
<evidence type="ECO:0000259" key="10">
    <source>
        <dbReference type="PROSITE" id="PS51195"/>
    </source>
</evidence>
<evidence type="ECO:0000259" key="9">
    <source>
        <dbReference type="PROSITE" id="PS51194"/>
    </source>
</evidence>
<name>A0A1I3BD08_9PLAN</name>